<dbReference type="OMA" id="GWGQFKP"/>
<dbReference type="GO" id="GO:0004830">
    <property type="term" value="F:tryptophan-tRNA ligase activity"/>
    <property type="evidence" value="ECO:0007669"/>
    <property type="project" value="UniProtKB-EC"/>
</dbReference>
<keyword evidence="7 11" id="KW-0648">Protein biosynthesis</keyword>
<dbReference type="InterPro" id="IPR050203">
    <property type="entry name" value="Trp-tRNA_synthetase"/>
</dbReference>
<dbReference type="PROSITE" id="PS00178">
    <property type="entry name" value="AA_TRNA_LIGASE_I"/>
    <property type="match status" value="1"/>
</dbReference>
<proteinExistence type="inferred from homology"/>
<organism evidence="12 13">
    <name type="scientific">Diacronema lutheri</name>
    <name type="common">Unicellular marine alga</name>
    <name type="synonym">Monochrysis lutheri</name>
    <dbReference type="NCBI Taxonomy" id="2081491"/>
    <lineage>
        <taxon>Eukaryota</taxon>
        <taxon>Haptista</taxon>
        <taxon>Haptophyta</taxon>
        <taxon>Pavlovophyceae</taxon>
        <taxon>Pavlovales</taxon>
        <taxon>Pavlovaceae</taxon>
        <taxon>Diacronema</taxon>
    </lineage>
</organism>
<dbReference type="CDD" id="cd00806">
    <property type="entry name" value="TrpRS_core"/>
    <property type="match status" value="1"/>
</dbReference>
<evidence type="ECO:0000256" key="8">
    <source>
        <dbReference type="ARBA" id="ARBA00023146"/>
    </source>
</evidence>
<dbReference type="GO" id="GO:0005739">
    <property type="term" value="C:mitochondrion"/>
    <property type="evidence" value="ECO:0007669"/>
    <property type="project" value="UniProtKB-SubCell"/>
</dbReference>
<keyword evidence="8 11" id="KW-0030">Aminoacyl-tRNA synthetase</keyword>
<dbReference type="GO" id="GO:0005524">
    <property type="term" value="F:ATP binding"/>
    <property type="evidence" value="ECO:0007669"/>
    <property type="project" value="UniProtKB-KW"/>
</dbReference>
<evidence type="ECO:0000256" key="5">
    <source>
        <dbReference type="ARBA" id="ARBA00022741"/>
    </source>
</evidence>
<dbReference type="Gene3D" id="3.40.50.620">
    <property type="entry name" value="HUPs"/>
    <property type="match status" value="1"/>
</dbReference>
<evidence type="ECO:0000256" key="7">
    <source>
        <dbReference type="ARBA" id="ARBA00022917"/>
    </source>
</evidence>
<evidence type="ECO:0000313" key="12">
    <source>
        <dbReference type="EMBL" id="KAG8465299.1"/>
    </source>
</evidence>
<dbReference type="HAMAP" id="MF_00140_B">
    <property type="entry name" value="Trp_tRNA_synth_B"/>
    <property type="match status" value="1"/>
</dbReference>
<evidence type="ECO:0000313" key="13">
    <source>
        <dbReference type="Proteomes" id="UP000751190"/>
    </source>
</evidence>
<dbReference type="FunFam" id="1.10.240.10:FF:000002">
    <property type="entry name" value="Tryptophan--tRNA ligase"/>
    <property type="match status" value="1"/>
</dbReference>
<gene>
    <name evidence="12" type="ORF">KFE25_002606</name>
</gene>
<name>A0A8J5XLE3_DIALT</name>
<keyword evidence="5 11" id="KW-0547">Nucleotide-binding</keyword>
<dbReference type="Gene3D" id="1.10.240.10">
    <property type="entry name" value="Tyrosyl-Transfer RNA Synthetase"/>
    <property type="match status" value="1"/>
</dbReference>
<dbReference type="InterPro" id="IPR002306">
    <property type="entry name" value="Trp-tRNA-ligase"/>
</dbReference>
<keyword evidence="6 11" id="KW-0067">ATP-binding</keyword>
<dbReference type="InterPro" id="IPR002305">
    <property type="entry name" value="aa-tRNA-synth_Ic"/>
</dbReference>
<sequence>MLGALLLACRVDGAARARAPRLGRALAVGTRAPAALAAAGARSRALASDAPAAAAAGARAPAARKRVLSGVQPTGMLHLGNYLGAIRQWVDLQDTYDNYFCVVDLHAITMPHSPRELTEATYRTAALYLACGIDPARSRVFVQSHVHAHAELAWLLNCITPMGWVEKMIQFKEKAVKQGESVGVGLFDYPVLMAADILLYQAELVPVGEDQRQHLELARDIVRRFHDTFCTKKSKRRPVFREPEALILKEAARIMSLQDGTAKMSKSAESELSRIQLLDPPSAIVRKVKRCKTDAIVGLTYADPLRPEATNLINIYQAVSGVTHDAVMLEVGGMSWGDFKPRLADAIIAHLEPIQRRYVELAAEPEYVRTVLADGALAASAVADQTLGWAKDAMGIVQPDAMPVLTVMPELRAELQPKAKIEA</sequence>
<dbReference type="Proteomes" id="UP000751190">
    <property type="component" value="Unassembled WGS sequence"/>
</dbReference>
<dbReference type="PANTHER" id="PTHR43766:SF1">
    <property type="entry name" value="TRYPTOPHAN--TRNA LIGASE, MITOCHONDRIAL"/>
    <property type="match status" value="1"/>
</dbReference>
<dbReference type="EMBL" id="JAGTXO010000010">
    <property type="protein sequence ID" value="KAG8465299.1"/>
    <property type="molecule type" value="Genomic_DNA"/>
</dbReference>
<evidence type="ECO:0000256" key="4">
    <source>
        <dbReference type="ARBA" id="ARBA00022598"/>
    </source>
</evidence>
<protein>
    <recommendedName>
        <fullName evidence="3">tryptophan--tRNA ligase</fullName>
        <ecNumber evidence="3">6.1.1.2</ecNumber>
    </recommendedName>
    <alternativeName>
        <fullName evidence="9">Tryptophanyl-tRNA synthetase</fullName>
    </alternativeName>
</protein>
<dbReference type="OrthoDB" id="15808at2759"/>
<dbReference type="SUPFAM" id="SSF52374">
    <property type="entry name" value="Nucleotidylyl transferase"/>
    <property type="match status" value="1"/>
</dbReference>
<dbReference type="EC" id="6.1.1.2" evidence="3"/>
<evidence type="ECO:0000256" key="11">
    <source>
        <dbReference type="RuleBase" id="RU363036"/>
    </source>
</evidence>
<evidence type="ECO:0000256" key="10">
    <source>
        <dbReference type="ARBA" id="ARBA00049929"/>
    </source>
</evidence>
<evidence type="ECO:0000256" key="9">
    <source>
        <dbReference type="ARBA" id="ARBA00030268"/>
    </source>
</evidence>
<dbReference type="PANTHER" id="PTHR43766">
    <property type="entry name" value="TRYPTOPHAN--TRNA LIGASE, MITOCHONDRIAL"/>
    <property type="match status" value="1"/>
</dbReference>
<evidence type="ECO:0000256" key="2">
    <source>
        <dbReference type="ARBA" id="ARBA00005594"/>
    </source>
</evidence>
<evidence type="ECO:0000256" key="1">
    <source>
        <dbReference type="ARBA" id="ARBA00004173"/>
    </source>
</evidence>
<accession>A0A8J5XLE3</accession>
<reference evidence="12" key="1">
    <citation type="submission" date="2021-05" db="EMBL/GenBank/DDBJ databases">
        <title>The genome of the haptophyte Pavlova lutheri (Diacronema luteri, Pavlovales) - a model for lipid biosynthesis in eukaryotic algae.</title>
        <authorList>
            <person name="Hulatt C.J."/>
            <person name="Posewitz M.C."/>
        </authorList>
    </citation>
    <scope>NUCLEOTIDE SEQUENCE</scope>
    <source>
        <strain evidence="12">NIVA-4/92</strain>
    </source>
</reference>
<dbReference type="Pfam" id="PF00579">
    <property type="entry name" value="tRNA-synt_1b"/>
    <property type="match status" value="1"/>
</dbReference>
<dbReference type="GO" id="GO:0006436">
    <property type="term" value="P:tryptophanyl-tRNA aminoacylation"/>
    <property type="evidence" value="ECO:0007669"/>
    <property type="project" value="InterPro"/>
</dbReference>
<dbReference type="AlphaFoldDB" id="A0A8J5XLE3"/>
<dbReference type="InterPro" id="IPR014729">
    <property type="entry name" value="Rossmann-like_a/b/a_fold"/>
</dbReference>
<comment type="subcellular location">
    <subcellularLocation>
        <location evidence="1">Mitochondrion</location>
    </subcellularLocation>
</comment>
<comment type="catalytic activity">
    <reaction evidence="10">
        <text>tRNA(Trp) + L-tryptophan + ATP = L-tryptophyl-tRNA(Trp) + AMP + diphosphate + H(+)</text>
        <dbReference type="Rhea" id="RHEA:24080"/>
        <dbReference type="Rhea" id="RHEA-COMP:9671"/>
        <dbReference type="Rhea" id="RHEA-COMP:9705"/>
        <dbReference type="ChEBI" id="CHEBI:15378"/>
        <dbReference type="ChEBI" id="CHEBI:30616"/>
        <dbReference type="ChEBI" id="CHEBI:33019"/>
        <dbReference type="ChEBI" id="CHEBI:57912"/>
        <dbReference type="ChEBI" id="CHEBI:78442"/>
        <dbReference type="ChEBI" id="CHEBI:78535"/>
        <dbReference type="ChEBI" id="CHEBI:456215"/>
        <dbReference type="EC" id="6.1.1.2"/>
    </reaction>
</comment>
<dbReference type="NCBIfam" id="TIGR00233">
    <property type="entry name" value="trpS"/>
    <property type="match status" value="1"/>
</dbReference>
<keyword evidence="4 11" id="KW-0436">Ligase</keyword>
<comment type="caution">
    <text evidence="12">The sequence shown here is derived from an EMBL/GenBank/DDBJ whole genome shotgun (WGS) entry which is preliminary data.</text>
</comment>
<dbReference type="InterPro" id="IPR024109">
    <property type="entry name" value="Trp-tRNA-ligase_bac-type"/>
</dbReference>
<dbReference type="PRINTS" id="PR01039">
    <property type="entry name" value="TRNASYNTHTRP"/>
</dbReference>
<comment type="similarity">
    <text evidence="2 11">Belongs to the class-I aminoacyl-tRNA synthetase family.</text>
</comment>
<dbReference type="InterPro" id="IPR001412">
    <property type="entry name" value="aa-tRNA-synth_I_CS"/>
</dbReference>
<keyword evidence="13" id="KW-1185">Reference proteome</keyword>
<evidence type="ECO:0000256" key="3">
    <source>
        <dbReference type="ARBA" id="ARBA00013161"/>
    </source>
</evidence>
<evidence type="ECO:0000256" key="6">
    <source>
        <dbReference type="ARBA" id="ARBA00022840"/>
    </source>
</evidence>